<feature type="compositionally biased region" description="Pro residues" evidence="1">
    <location>
        <begin position="16"/>
        <end position="31"/>
    </location>
</feature>
<proteinExistence type="predicted"/>
<dbReference type="EMBL" id="CAMXCT030004224">
    <property type="protein sequence ID" value="CAL4795546.1"/>
    <property type="molecule type" value="Genomic_DNA"/>
</dbReference>
<reference evidence="2" key="1">
    <citation type="submission" date="2022-10" db="EMBL/GenBank/DDBJ databases">
        <authorList>
            <person name="Chen Y."/>
            <person name="Dougan E. K."/>
            <person name="Chan C."/>
            <person name="Rhodes N."/>
            <person name="Thang M."/>
        </authorList>
    </citation>
    <scope>NUCLEOTIDE SEQUENCE</scope>
</reference>
<feature type="compositionally biased region" description="Low complexity" evidence="1">
    <location>
        <begin position="40"/>
        <end position="57"/>
    </location>
</feature>
<dbReference type="Proteomes" id="UP001152797">
    <property type="component" value="Unassembled WGS sequence"/>
</dbReference>
<evidence type="ECO:0000313" key="2">
    <source>
        <dbReference type="EMBL" id="CAI4008234.1"/>
    </source>
</evidence>
<comment type="caution">
    <text evidence="2">The sequence shown here is derived from an EMBL/GenBank/DDBJ whole genome shotgun (WGS) entry which is preliminary data.</text>
</comment>
<dbReference type="EMBL" id="CAMXCT020004224">
    <property type="protein sequence ID" value="CAL1161609.1"/>
    <property type="molecule type" value="Genomic_DNA"/>
</dbReference>
<name>A0A9P1GFB3_9DINO</name>
<keyword evidence="4" id="KW-1185">Reference proteome</keyword>
<dbReference type="EMBL" id="CAMXCT010004224">
    <property type="protein sequence ID" value="CAI4008234.1"/>
    <property type="molecule type" value="Genomic_DNA"/>
</dbReference>
<accession>A0A9P1GFB3</accession>
<evidence type="ECO:0000313" key="4">
    <source>
        <dbReference type="Proteomes" id="UP001152797"/>
    </source>
</evidence>
<evidence type="ECO:0000313" key="3">
    <source>
        <dbReference type="EMBL" id="CAL4795546.1"/>
    </source>
</evidence>
<gene>
    <name evidence="2" type="ORF">C1SCF055_LOCUS33694</name>
</gene>
<feature type="region of interest" description="Disordered" evidence="1">
    <location>
        <begin position="1"/>
        <end position="104"/>
    </location>
</feature>
<dbReference type="AlphaFoldDB" id="A0A9P1GFB3"/>
<reference evidence="3 4" key="2">
    <citation type="submission" date="2024-05" db="EMBL/GenBank/DDBJ databases">
        <authorList>
            <person name="Chen Y."/>
            <person name="Shah S."/>
            <person name="Dougan E. K."/>
            <person name="Thang M."/>
            <person name="Chan C."/>
        </authorList>
    </citation>
    <scope>NUCLEOTIDE SEQUENCE [LARGE SCALE GENOMIC DNA]</scope>
</reference>
<feature type="compositionally biased region" description="Polar residues" evidence="1">
    <location>
        <begin position="68"/>
        <end position="78"/>
    </location>
</feature>
<evidence type="ECO:0000256" key="1">
    <source>
        <dbReference type="SAM" id="MobiDB-lite"/>
    </source>
</evidence>
<protein>
    <submittedName>
        <fullName evidence="2">Uncharacterized protein</fullName>
    </submittedName>
</protein>
<organism evidence="2">
    <name type="scientific">Cladocopium goreaui</name>
    <dbReference type="NCBI Taxonomy" id="2562237"/>
    <lineage>
        <taxon>Eukaryota</taxon>
        <taxon>Sar</taxon>
        <taxon>Alveolata</taxon>
        <taxon>Dinophyceae</taxon>
        <taxon>Suessiales</taxon>
        <taxon>Symbiodiniaceae</taxon>
        <taxon>Cladocopium</taxon>
    </lineage>
</organism>
<feature type="compositionally biased region" description="Basic residues" evidence="1">
    <location>
        <begin position="1"/>
        <end position="14"/>
    </location>
</feature>
<sequence>MEVKAVKAKVKAAKPARPPASASPPASPPAPVDAKPAKPAKPAAKPAATPAAKQVPALKALAAPKSRIASTTGGSAKSQAAKVPGSRPLTRVSSKALEKKAKEMEQNVKAAQAACLRDSRQSSGRLKSLEAEAASLRRALEA</sequence>